<dbReference type="AlphaFoldDB" id="A0A1A8BUM4"/>
<evidence type="ECO:0000313" key="1">
    <source>
        <dbReference type="EMBL" id="SBP70210.1"/>
    </source>
</evidence>
<dbReference type="EMBL" id="HADZ01006269">
    <property type="protein sequence ID" value="SBP70210.1"/>
    <property type="molecule type" value="Transcribed_RNA"/>
</dbReference>
<sequence>RMMQHACTNTQISQKSIHSPTNSKLSLYRDSPSTHEQQGLAGALDSCKLSRLKRGSLLLPPTTRGLRCNCLNVCLYVEVFFLEAISVCPVGGRVGVHVFFYLIPPCPPVTCFLI</sequence>
<reference evidence="1" key="1">
    <citation type="submission" date="2016-05" db="EMBL/GenBank/DDBJ databases">
        <authorList>
            <person name="Lavstsen T."/>
            <person name="Jespersen J.S."/>
        </authorList>
    </citation>
    <scope>NUCLEOTIDE SEQUENCE</scope>
    <source>
        <tissue evidence="1">Brain</tissue>
    </source>
</reference>
<proteinExistence type="predicted"/>
<gene>
    <name evidence="1" type="primary">PROS1</name>
</gene>
<organism evidence="1">
    <name type="scientific">Nothobranchius kadleci</name>
    <name type="common">African annual killifish</name>
    <dbReference type="NCBI Taxonomy" id="1051664"/>
    <lineage>
        <taxon>Eukaryota</taxon>
        <taxon>Metazoa</taxon>
        <taxon>Chordata</taxon>
        <taxon>Craniata</taxon>
        <taxon>Vertebrata</taxon>
        <taxon>Euteleostomi</taxon>
        <taxon>Actinopterygii</taxon>
        <taxon>Neopterygii</taxon>
        <taxon>Teleostei</taxon>
        <taxon>Neoteleostei</taxon>
        <taxon>Acanthomorphata</taxon>
        <taxon>Ovalentaria</taxon>
        <taxon>Atherinomorphae</taxon>
        <taxon>Cyprinodontiformes</taxon>
        <taxon>Nothobranchiidae</taxon>
        <taxon>Nothobranchius</taxon>
    </lineage>
</organism>
<feature type="non-terminal residue" evidence="1">
    <location>
        <position position="114"/>
    </location>
</feature>
<reference evidence="1" key="2">
    <citation type="submission" date="2016-06" db="EMBL/GenBank/DDBJ databases">
        <title>The genome of a short-lived fish provides insights into sex chromosome evolution and the genetic control of aging.</title>
        <authorList>
            <person name="Reichwald K."/>
            <person name="Felder M."/>
            <person name="Petzold A."/>
            <person name="Koch P."/>
            <person name="Groth M."/>
            <person name="Platzer M."/>
        </authorList>
    </citation>
    <scope>NUCLEOTIDE SEQUENCE</scope>
    <source>
        <tissue evidence="1">Brain</tissue>
    </source>
</reference>
<accession>A0A1A8BUM4</accession>
<protein>
    <submittedName>
        <fullName evidence="1">Protein S (Alpha)</fullName>
    </submittedName>
</protein>
<feature type="non-terminal residue" evidence="1">
    <location>
        <position position="1"/>
    </location>
</feature>
<name>A0A1A8BUM4_NOTKA</name>